<dbReference type="PANTHER" id="PTHR30633:SF0">
    <property type="entry name" value="CYTOCHROME C-552"/>
    <property type="match status" value="1"/>
</dbReference>
<accession>A0A0P7ZH38</accession>
<dbReference type="InterPro" id="IPR003321">
    <property type="entry name" value="Cyt_c552"/>
</dbReference>
<evidence type="ECO:0000256" key="10">
    <source>
        <dbReference type="ARBA" id="ARBA00049131"/>
    </source>
</evidence>
<evidence type="ECO:0000256" key="6">
    <source>
        <dbReference type="ARBA" id="ARBA00022729"/>
    </source>
</evidence>
<dbReference type="GO" id="GO:0042279">
    <property type="term" value="F:nitrite reductase (cytochrome, ammonia-forming) activity"/>
    <property type="evidence" value="ECO:0007669"/>
    <property type="project" value="UniProtKB-EC"/>
</dbReference>
<keyword evidence="11" id="KW-0812">Transmembrane</keyword>
<dbReference type="AlphaFoldDB" id="A0A0P7ZH38"/>
<proteinExistence type="inferred from homology"/>
<comment type="catalytic activity">
    <reaction evidence="10">
        <text>6 Fe(III)-[cytochrome c] + NH4(+) + 2 H2O = 6 Fe(II)-[cytochrome c] + nitrite + 8 H(+)</text>
        <dbReference type="Rhea" id="RHEA:13089"/>
        <dbReference type="Rhea" id="RHEA-COMP:10350"/>
        <dbReference type="Rhea" id="RHEA-COMP:14399"/>
        <dbReference type="ChEBI" id="CHEBI:15377"/>
        <dbReference type="ChEBI" id="CHEBI:15378"/>
        <dbReference type="ChEBI" id="CHEBI:16301"/>
        <dbReference type="ChEBI" id="CHEBI:28938"/>
        <dbReference type="ChEBI" id="CHEBI:29033"/>
        <dbReference type="ChEBI" id="CHEBI:29034"/>
        <dbReference type="EC" id="1.7.2.2"/>
    </reaction>
</comment>
<evidence type="ECO:0000256" key="11">
    <source>
        <dbReference type="SAM" id="Phobius"/>
    </source>
</evidence>
<evidence type="ECO:0000256" key="1">
    <source>
        <dbReference type="ARBA" id="ARBA00004196"/>
    </source>
</evidence>
<reference evidence="12 13" key="1">
    <citation type="submission" date="2015-09" db="EMBL/GenBank/DDBJ databases">
        <title>A metagenomics-based metabolic model of nitrate-dependent anaerobic oxidation of methane by Methanoperedens-like archaea.</title>
        <authorList>
            <person name="Arshad A."/>
            <person name="Speth D.R."/>
            <person name="De Graaf R.M."/>
            <person name="Op Den Camp H.J."/>
            <person name="Jetten M.S."/>
            <person name="Welte C.U."/>
        </authorList>
    </citation>
    <scope>NUCLEOTIDE SEQUENCE [LARGE SCALE GENOMIC DNA]</scope>
</reference>
<protein>
    <recommendedName>
        <fullName evidence="3">nitrite reductase (cytochrome; ammonia-forming)</fullName>
        <ecNumber evidence="3">1.7.2.2</ecNumber>
    </recommendedName>
</protein>
<feature type="transmembrane region" description="Helical" evidence="11">
    <location>
        <begin position="7"/>
        <end position="28"/>
    </location>
</feature>
<dbReference type="GO" id="GO:0046872">
    <property type="term" value="F:metal ion binding"/>
    <property type="evidence" value="ECO:0007669"/>
    <property type="project" value="UniProtKB-KW"/>
</dbReference>
<dbReference type="Proteomes" id="UP000050360">
    <property type="component" value="Unassembled WGS sequence"/>
</dbReference>
<dbReference type="Gene3D" id="1.10.1130.10">
    <property type="entry name" value="Flavocytochrome C3, Chain A"/>
    <property type="match status" value="1"/>
</dbReference>
<evidence type="ECO:0000313" key="13">
    <source>
        <dbReference type="Proteomes" id="UP000050360"/>
    </source>
</evidence>
<dbReference type="PATRIC" id="fig|1719120.3.peg.1198"/>
<keyword evidence="11" id="KW-1133">Transmembrane helix</keyword>
<dbReference type="GO" id="GO:0019645">
    <property type="term" value="P:anaerobic electron transport chain"/>
    <property type="evidence" value="ECO:0007669"/>
    <property type="project" value="TreeGrafter"/>
</dbReference>
<keyword evidence="4" id="KW-0349">Heme</keyword>
<dbReference type="Pfam" id="PF02335">
    <property type="entry name" value="Cytochrom_C552"/>
    <property type="match status" value="1"/>
</dbReference>
<evidence type="ECO:0000256" key="9">
    <source>
        <dbReference type="ARBA" id="ARBA00023004"/>
    </source>
</evidence>
<dbReference type="GO" id="GO:0042597">
    <property type="term" value="C:periplasmic space"/>
    <property type="evidence" value="ECO:0007669"/>
    <property type="project" value="InterPro"/>
</dbReference>
<keyword evidence="8 12" id="KW-0560">Oxidoreductase</keyword>
<comment type="subcellular location">
    <subcellularLocation>
        <location evidence="1">Cell envelope</location>
    </subcellularLocation>
</comment>
<sequence length="437" mass="48702">MRRSIFIFILITITMAIAAALVMSLIFIKNQPGSTRGVNPLVEVNVMEPDSAQWGLNFPNEYSTFLLTKTNQARTTYGGSMPYSKLEADPRLVTLFAGYSFSKDYNEERGHLNSLSDVHSTKRVNDKTPGTCFSCKSADNPRLWGEMGMAKFDNSSFRELSKHINNPIGCASCHEANTMRLIVTNPALDEALKAQGKEWQTFTRQEMRTVVCANCHVEYYFAGEGKYLTFPWKNGMKIENIATYYDDIGFKDWLHNITDAPMIKMQHPDYEMYTANSTHYTAGVACADCHMPYIREGAAKFSTHDVKSPLLNANVACGACHRDVDYVSARVAVIQSQVRETMNTTEDALIEAITAIKAASAQPNMNTTALEEARRLHREAQLRWDFINAENSMGFHNPEEALRILAASTDLARQAQLKAVQAAGNPALSGTAVVNYI</sequence>
<comment type="similarity">
    <text evidence="2">Belongs to the cytochrome c-552 family.</text>
</comment>
<name>A0A0P7ZH38_9EURY</name>
<dbReference type="EC" id="1.7.2.2" evidence="3"/>
<dbReference type="PANTHER" id="PTHR30633">
    <property type="entry name" value="CYTOCHROME C-552 RESPIRATORY NITRITE REDUCTASE"/>
    <property type="match status" value="1"/>
</dbReference>
<dbReference type="InterPro" id="IPR036280">
    <property type="entry name" value="Multihaem_cyt_sf"/>
</dbReference>
<keyword evidence="6" id="KW-0732">Signal</keyword>
<evidence type="ECO:0000256" key="3">
    <source>
        <dbReference type="ARBA" id="ARBA00011887"/>
    </source>
</evidence>
<keyword evidence="7" id="KW-0106">Calcium</keyword>
<evidence type="ECO:0000256" key="4">
    <source>
        <dbReference type="ARBA" id="ARBA00022617"/>
    </source>
</evidence>
<dbReference type="Gene3D" id="1.20.140.10">
    <property type="entry name" value="Butyryl-CoA Dehydrogenase, subunit A, domain 3"/>
    <property type="match status" value="1"/>
</dbReference>
<evidence type="ECO:0000256" key="7">
    <source>
        <dbReference type="ARBA" id="ARBA00022837"/>
    </source>
</evidence>
<keyword evidence="5" id="KW-0479">Metal-binding</keyword>
<evidence type="ECO:0000313" key="12">
    <source>
        <dbReference type="EMBL" id="KPQ44254.1"/>
    </source>
</evidence>
<keyword evidence="11" id="KW-0472">Membrane</keyword>
<evidence type="ECO:0000256" key="5">
    <source>
        <dbReference type="ARBA" id="ARBA00022723"/>
    </source>
</evidence>
<dbReference type="SUPFAM" id="SSF48695">
    <property type="entry name" value="Multiheme cytochromes"/>
    <property type="match status" value="1"/>
</dbReference>
<organism evidence="12 13">
    <name type="scientific">Candidatus Methanoperedens nitratireducens</name>
    <dbReference type="NCBI Taxonomy" id="1392998"/>
    <lineage>
        <taxon>Archaea</taxon>
        <taxon>Methanobacteriati</taxon>
        <taxon>Methanobacteriota</taxon>
        <taxon>Stenosarchaea group</taxon>
        <taxon>Methanomicrobia</taxon>
        <taxon>Methanosarcinales</taxon>
        <taxon>ANME-2 cluster</taxon>
        <taxon>Candidatus Methanoperedentaceae</taxon>
        <taxon>Candidatus Methanoperedens</taxon>
    </lineage>
</organism>
<gene>
    <name evidence="12" type="primary">nrfA</name>
    <name evidence="12" type="ORF">MPEBLZ_01114</name>
</gene>
<dbReference type="EMBL" id="LKCM01000100">
    <property type="protein sequence ID" value="KPQ44254.1"/>
    <property type="molecule type" value="Genomic_DNA"/>
</dbReference>
<evidence type="ECO:0000256" key="8">
    <source>
        <dbReference type="ARBA" id="ARBA00023002"/>
    </source>
</evidence>
<dbReference type="GO" id="GO:0020037">
    <property type="term" value="F:heme binding"/>
    <property type="evidence" value="ECO:0007669"/>
    <property type="project" value="TreeGrafter"/>
</dbReference>
<keyword evidence="9" id="KW-0408">Iron</keyword>
<dbReference type="PIRSF" id="PIRSF000243">
    <property type="entry name" value="Cyt_c552"/>
    <property type="match status" value="1"/>
</dbReference>
<comment type="caution">
    <text evidence="12">The sequence shown here is derived from an EMBL/GenBank/DDBJ whole genome shotgun (WGS) entry which is preliminary data.</text>
</comment>
<dbReference type="CDD" id="cd00548">
    <property type="entry name" value="NrfA-like"/>
    <property type="match status" value="1"/>
</dbReference>
<evidence type="ECO:0000256" key="2">
    <source>
        <dbReference type="ARBA" id="ARBA00009288"/>
    </source>
</evidence>